<gene>
    <name evidence="2" type="ORF">K7432_017449</name>
</gene>
<comment type="caution">
    <text evidence="2">The sequence shown here is derived from an EMBL/GenBank/DDBJ whole genome shotgun (WGS) entry which is preliminary data.</text>
</comment>
<evidence type="ECO:0000256" key="1">
    <source>
        <dbReference type="SAM" id="MobiDB-lite"/>
    </source>
</evidence>
<name>A0ABR2WDD2_9FUNG</name>
<evidence type="ECO:0000313" key="2">
    <source>
        <dbReference type="EMBL" id="KAK9759503.1"/>
    </source>
</evidence>
<accession>A0ABR2WDD2</accession>
<protein>
    <submittedName>
        <fullName evidence="2">Uncharacterized protein</fullName>
    </submittedName>
</protein>
<feature type="region of interest" description="Disordered" evidence="1">
    <location>
        <begin position="1"/>
        <end position="43"/>
    </location>
</feature>
<reference evidence="2 3" key="1">
    <citation type="submission" date="2023-04" db="EMBL/GenBank/DDBJ databases">
        <title>Genome of Basidiobolus ranarum AG-B5.</title>
        <authorList>
            <person name="Stajich J.E."/>
            <person name="Carter-House D."/>
            <person name="Gryganskyi A."/>
        </authorList>
    </citation>
    <scope>NUCLEOTIDE SEQUENCE [LARGE SCALE GENOMIC DNA]</scope>
    <source>
        <strain evidence="2 3">AG-B5</strain>
    </source>
</reference>
<dbReference type="EMBL" id="JASJQH010003781">
    <property type="protein sequence ID" value="KAK9759503.1"/>
    <property type="molecule type" value="Genomic_DNA"/>
</dbReference>
<sequence length="55" mass="6227">MKHLKNVRNYQLGKERKAAKEVLKEQEVSKPKGKAKEPVSLDSTQLRASIVARPI</sequence>
<feature type="compositionally biased region" description="Basic and acidic residues" evidence="1">
    <location>
        <begin position="13"/>
        <end position="39"/>
    </location>
</feature>
<proteinExistence type="predicted"/>
<dbReference type="Proteomes" id="UP001479436">
    <property type="component" value="Unassembled WGS sequence"/>
</dbReference>
<evidence type="ECO:0000313" key="3">
    <source>
        <dbReference type="Proteomes" id="UP001479436"/>
    </source>
</evidence>
<keyword evidence="3" id="KW-1185">Reference proteome</keyword>
<organism evidence="2 3">
    <name type="scientific">Basidiobolus ranarum</name>
    <dbReference type="NCBI Taxonomy" id="34480"/>
    <lineage>
        <taxon>Eukaryota</taxon>
        <taxon>Fungi</taxon>
        <taxon>Fungi incertae sedis</taxon>
        <taxon>Zoopagomycota</taxon>
        <taxon>Entomophthoromycotina</taxon>
        <taxon>Basidiobolomycetes</taxon>
        <taxon>Basidiobolales</taxon>
        <taxon>Basidiobolaceae</taxon>
        <taxon>Basidiobolus</taxon>
    </lineage>
</organism>